<dbReference type="AlphaFoldDB" id="M0DEE5"/>
<feature type="compositionally biased region" description="Acidic residues" evidence="1">
    <location>
        <begin position="88"/>
        <end position="102"/>
    </location>
</feature>
<keyword evidence="2" id="KW-0812">Transmembrane</keyword>
<protein>
    <submittedName>
        <fullName evidence="3">Uncharacterized protein</fullName>
    </submittedName>
</protein>
<feature type="region of interest" description="Disordered" evidence="1">
    <location>
        <begin position="85"/>
        <end position="106"/>
    </location>
</feature>
<evidence type="ECO:0000256" key="2">
    <source>
        <dbReference type="SAM" id="Phobius"/>
    </source>
</evidence>
<gene>
    <name evidence="3" type="ORF">C474_06797</name>
</gene>
<dbReference type="Gene3D" id="2.60.40.1260">
    <property type="entry name" value="Lamin Tail domain"/>
    <property type="match status" value="1"/>
</dbReference>
<evidence type="ECO:0000313" key="3">
    <source>
        <dbReference type="EMBL" id="ELZ32509.1"/>
    </source>
</evidence>
<name>M0DEE5_HALPD</name>
<accession>M0DEE5</accession>
<keyword evidence="2" id="KW-0472">Membrane</keyword>
<organism evidence="3 4">
    <name type="scientific">Halogeometricum pallidum JCM 14848</name>
    <dbReference type="NCBI Taxonomy" id="1227487"/>
    <lineage>
        <taxon>Archaea</taxon>
        <taxon>Methanobacteriati</taxon>
        <taxon>Methanobacteriota</taxon>
        <taxon>Stenosarchaea group</taxon>
        <taxon>Halobacteria</taxon>
        <taxon>Halobacteriales</taxon>
        <taxon>Haloferacaceae</taxon>
        <taxon>Halogeometricum</taxon>
    </lineage>
</organism>
<feature type="transmembrane region" description="Helical" evidence="2">
    <location>
        <begin position="30"/>
        <end position="53"/>
    </location>
</feature>
<evidence type="ECO:0000256" key="1">
    <source>
        <dbReference type="SAM" id="MobiDB-lite"/>
    </source>
</evidence>
<dbReference type="InParanoid" id="M0DEE5"/>
<dbReference type="Proteomes" id="UP000011513">
    <property type="component" value="Unassembled WGS sequence"/>
</dbReference>
<keyword evidence="2" id="KW-1133">Transmembrane helix</keyword>
<proteinExistence type="predicted"/>
<sequence>MSRSNEPNGGQERRGRSGFLGNVGRDVTSLIVLIVKGLLAFIALLFLTIFFFFSFTDSLLWSLVLSLVVLVGTIRLYRWFRKPKPEPEPEPVPEPEDTDPDPEPARWQDIVIEEVRRRRDRKYLVLRNTSDREWDLSGAVIVDEDGEEFTFREGLLIAPGDDESLPVEASLDVSRGKPVTLKTQSGDQYELLWSSSLHETNTDN</sequence>
<dbReference type="EMBL" id="AOIV01000011">
    <property type="protein sequence ID" value="ELZ32509.1"/>
    <property type="molecule type" value="Genomic_DNA"/>
</dbReference>
<keyword evidence="4" id="KW-1185">Reference proteome</keyword>
<feature type="transmembrane region" description="Helical" evidence="2">
    <location>
        <begin position="59"/>
        <end position="77"/>
    </location>
</feature>
<evidence type="ECO:0000313" key="4">
    <source>
        <dbReference type="Proteomes" id="UP000011513"/>
    </source>
</evidence>
<reference evidence="3 4" key="1">
    <citation type="journal article" date="2014" name="PLoS Genet.">
        <title>Phylogenetically driven sequencing of extremely halophilic archaea reveals strategies for static and dynamic osmo-response.</title>
        <authorList>
            <person name="Becker E.A."/>
            <person name="Seitzer P.M."/>
            <person name="Tritt A."/>
            <person name="Larsen D."/>
            <person name="Krusor M."/>
            <person name="Yao A.I."/>
            <person name="Wu D."/>
            <person name="Madern D."/>
            <person name="Eisen J.A."/>
            <person name="Darling A.E."/>
            <person name="Facciotti M.T."/>
        </authorList>
    </citation>
    <scope>NUCLEOTIDE SEQUENCE [LARGE SCALE GENOMIC DNA]</scope>
    <source>
        <strain evidence="3 4">JCM 14848</strain>
    </source>
</reference>
<dbReference type="InterPro" id="IPR036415">
    <property type="entry name" value="Lamin_tail_dom_sf"/>
</dbReference>
<comment type="caution">
    <text evidence="3">The sequence shown here is derived from an EMBL/GenBank/DDBJ whole genome shotgun (WGS) entry which is preliminary data.</text>
</comment>
<dbReference type="RefSeq" id="WP_008385186.1">
    <property type="nucleotide sequence ID" value="NZ_AOIV01000011.1"/>
</dbReference>
<dbReference type="SUPFAM" id="SSF74853">
    <property type="entry name" value="Lamin A/C globular tail domain"/>
    <property type="match status" value="1"/>
</dbReference>